<dbReference type="InterPro" id="IPR024775">
    <property type="entry name" value="DinB-like"/>
</dbReference>
<name>A0A2W0H8G3_9BACI</name>
<evidence type="ECO:0008006" key="8">
    <source>
        <dbReference type="Google" id="ProtNLM"/>
    </source>
</evidence>
<dbReference type="OrthoDB" id="9768004at2"/>
<gene>
    <name evidence="6" type="ORF">CR205_13865</name>
</gene>
<accession>A0A2W0H8G3</accession>
<dbReference type="SUPFAM" id="SSF56436">
    <property type="entry name" value="C-type lectin-like"/>
    <property type="match status" value="1"/>
</dbReference>
<dbReference type="Proteomes" id="UP000248066">
    <property type="component" value="Unassembled WGS sequence"/>
</dbReference>
<keyword evidence="1" id="KW-0560">Oxidoreductase</keyword>
<evidence type="ECO:0000256" key="1">
    <source>
        <dbReference type="ARBA" id="ARBA00023002"/>
    </source>
</evidence>
<evidence type="ECO:0000259" key="4">
    <source>
        <dbReference type="Pfam" id="PF03781"/>
    </source>
</evidence>
<dbReference type="InterPro" id="IPR017806">
    <property type="entry name" value="EgtB"/>
</dbReference>
<proteinExistence type="predicted"/>
<evidence type="ECO:0000256" key="2">
    <source>
        <dbReference type="ARBA" id="ARBA00023004"/>
    </source>
</evidence>
<dbReference type="GO" id="GO:0052699">
    <property type="term" value="P:ergothioneine biosynthetic process"/>
    <property type="evidence" value="ECO:0007669"/>
    <property type="project" value="InterPro"/>
</dbReference>
<dbReference type="NCBIfam" id="TIGR03440">
    <property type="entry name" value="egtB_TIGR03440"/>
    <property type="match status" value="1"/>
</dbReference>
<sequence>MRITEPLETEDYVVQSMSDVSPPKWHMAHTTWFFEDFILNTFVDGYEYRFEATRKLFNSYYETLGKPFPRHQRGLLSRPTVNEIIDYRKAVDKEMTSFLSDPENLTDEILSLLEIGLQHEQQHQELLITDVKYNFSINPLHPVFHPKPLSPVETSAPPMKWLRFEGGVAEVGTNEEHFSFDNERPEHKVYLYPFSIASRPVTNGEYISFIEEGGYSDPKYWLSEGWAIVNQKGWQAPLYWEHVNGEWFYFTMHGYKKVEPNEPVTHISFYEADAYARWEGCRLPSEHEWETAFKNRPVSGQFLESMDFHPAFDEDQSPYGSVWDWTRSPYTPYPESARPDGALGEYNAKFMSNQMVLRGGSCATPDNHVRVTYRNFFHPDKRWQFSGIRLAKDETGHDENR</sequence>
<dbReference type="Gene3D" id="3.90.1580.10">
    <property type="entry name" value="paralog of FGE (formylglycine-generating enzyme)"/>
    <property type="match status" value="2"/>
</dbReference>
<reference evidence="6 7" key="1">
    <citation type="submission" date="2017-10" db="EMBL/GenBank/DDBJ databases">
        <title>Bacillus sp. nov., a halophilic bacterium isolated from a Yangshapao Lake.</title>
        <authorList>
            <person name="Wang H."/>
        </authorList>
    </citation>
    <scope>NUCLEOTIDE SEQUENCE [LARGE SCALE GENOMIC DNA]</scope>
    <source>
        <strain evidence="6 7">YSP-3</strain>
    </source>
</reference>
<dbReference type="Pfam" id="PF12867">
    <property type="entry name" value="DinB_2"/>
    <property type="match status" value="1"/>
</dbReference>
<feature type="domain" description="DinB-like" evidence="5">
    <location>
        <begin position="4"/>
        <end position="126"/>
    </location>
</feature>
<protein>
    <recommendedName>
        <fullName evidence="8">Ergothioneine biosynthesis protein EgtB</fullName>
    </recommendedName>
</protein>
<dbReference type="InterPro" id="IPR042095">
    <property type="entry name" value="SUMF_sf"/>
</dbReference>
<dbReference type="PANTHER" id="PTHR23150:SF36">
    <property type="entry name" value="HERCYNINE OXYGENASE"/>
    <property type="match status" value="1"/>
</dbReference>
<evidence type="ECO:0000256" key="3">
    <source>
        <dbReference type="ARBA" id="ARBA00037882"/>
    </source>
</evidence>
<evidence type="ECO:0000259" key="5">
    <source>
        <dbReference type="Pfam" id="PF12867"/>
    </source>
</evidence>
<feature type="domain" description="Sulfatase-modifying factor enzyme-like" evidence="4">
    <location>
        <begin position="320"/>
        <end position="392"/>
    </location>
</feature>
<dbReference type="PANTHER" id="PTHR23150">
    <property type="entry name" value="SULFATASE MODIFYING FACTOR 1, 2"/>
    <property type="match status" value="1"/>
</dbReference>
<dbReference type="InterPro" id="IPR016187">
    <property type="entry name" value="CTDL_fold"/>
</dbReference>
<evidence type="ECO:0000313" key="6">
    <source>
        <dbReference type="EMBL" id="PYZ97026.1"/>
    </source>
</evidence>
<dbReference type="AlphaFoldDB" id="A0A2W0H8G3"/>
<dbReference type="EMBL" id="PDOF01000002">
    <property type="protein sequence ID" value="PYZ97026.1"/>
    <property type="molecule type" value="Genomic_DNA"/>
</dbReference>
<dbReference type="Pfam" id="PF03781">
    <property type="entry name" value="FGE-sulfatase"/>
    <property type="match status" value="2"/>
</dbReference>
<comment type="caution">
    <text evidence="6">The sequence shown here is derived from an EMBL/GenBank/DDBJ whole genome shotgun (WGS) entry which is preliminary data.</text>
</comment>
<keyword evidence="2" id="KW-0408">Iron</keyword>
<organism evidence="6 7">
    <name type="scientific">Alteribacter lacisalsi</name>
    <dbReference type="NCBI Taxonomy" id="2045244"/>
    <lineage>
        <taxon>Bacteria</taxon>
        <taxon>Bacillati</taxon>
        <taxon>Bacillota</taxon>
        <taxon>Bacilli</taxon>
        <taxon>Bacillales</taxon>
        <taxon>Bacillaceae</taxon>
        <taxon>Alteribacter</taxon>
    </lineage>
</organism>
<feature type="domain" description="Sulfatase-modifying factor enzyme-like" evidence="4">
    <location>
        <begin position="161"/>
        <end position="293"/>
    </location>
</feature>
<keyword evidence="7" id="KW-1185">Reference proteome</keyword>
<evidence type="ECO:0000313" key="7">
    <source>
        <dbReference type="Proteomes" id="UP000248066"/>
    </source>
</evidence>
<dbReference type="InterPro" id="IPR051043">
    <property type="entry name" value="Sulfatase_Mod_Factor_Kinase"/>
</dbReference>
<dbReference type="InterPro" id="IPR005532">
    <property type="entry name" value="SUMF_dom"/>
</dbReference>
<comment type="pathway">
    <text evidence="3">Amino-acid biosynthesis; ergothioneine biosynthesis.</text>
</comment>